<protein>
    <submittedName>
        <fullName evidence="2">GH32 C-terminal domain-containing protein</fullName>
    </submittedName>
</protein>
<sequence>MRSEVGPSREHVVALPLERSRPRLLEIVVDLGSGEAFANGGRVAFTHLKFPPRDADRVAVFAQRGRATFSGLTVAQLRAGDDTIDDSTPR</sequence>
<organism evidence="2 3">
    <name type="scientific">Burkholderia dolosa</name>
    <dbReference type="NCBI Taxonomy" id="152500"/>
    <lineage>
        <taxon>Bacteria</taxon>
        <taxon>Pseudomonadati</taxon>
        <taxon>Pseudomonadota</taxon>
        <taxon>Betaproteobacteria</taxon>
        <taxon>Burkholderiales</taxon>
        <taxon>Burkholderiaceae</taxon>
        <taxon>Burkholderia</taxon>
        <taxon>Burkholderia cepacia complex</taxon>
    </lineage>
</organism>
<dbReference type="InterPro" id="IPR013189">
    <property type="entry name" value="Glyco_hydro_32_C"/>
</dbReference>
<feature type="domain" description="Glycosyl hydrolase family 32 C-terminal" evidence="1">
    <location>
        <begin position="14"/>
        <end position="75"/>
    </location>
</feature>
<proteinExistence type="predicted"/>
<dbReference type="InterPro" id="IPR013320">
    <property type="entry name" value="ConA-like_dom_sf"/>
</dbReference>
<evidence type="ECO:0000313" key="3">
    <source>
        <dbReference type="Proteomes" id="UP000625568"/>
    </source>
</evidence>
<dbReference type="EMBL" id="CP069483">
    <property type="protein sequence ID" value="QRO80720.1"/>
    <property type="molecule type" value="Genomic_DNA"/>
</dbReference>
<keyword evidence="3" id="KW-1185">Reference proteome</keyword>
<reference evidence="2 3" key="1">
    <citation type="submission" date="2021-02" db="EMBL/GenBank/DDBJ databases">
        <title>FDA dAtabase for Regulatory Grade micrObial Sequences (FDA-ARGOS): Supporting development and validation of Infectious Disease Dx tests.</title>
        <authorList>
            <person name="Minogue T."/>
            <person name="Wolcott M."/>
            <person name="Wasieloski L."/>
            <person name="Aguilar W."/>
            <person name="Moore D."/>
            <person name="Jaissle J."/>
            <person name="Tallon L."/>
            <person name="Sadzewicz L."/>
            <person name="Zhao X."/>
            <person name="Boylan J."/>
            <person name="Ott S."/>
            <person name="Bowen H."/>
            <person name="Vavikolanu K."/>
            <person name="Mehta A."/>
            <person name="Aluvathingal J."/>
            <person name="Nadendla S."/>
            <person name="Yan Y."/>
            <person name="Sichtig H."/>
        </authorList>
    </citation>
    <scope>NUCLEOTIDE SEQUENCE [LARGE SCALE GENOMIC DNA]</scope>
    <source>
        <strain evidence="2 3">FDAARGOS_1272</strain>
    </source>
</reference>
<dbReference type="SUPFAM" id="SSF49899">
    <property type="entry name" value="Concanavalin A-like lectins/glucanases"/>
    <property type="match status" value="1"/>
</dbReference>
<dbReference type="Pfam" id="PF08244">
    <property type="entry name" value="Glyco_hydro_32C"/>
    <property type="match status" value="1"/>
</dbReference>
<name>A0A892IIS2_9BURK</name>
<dbReference type="Gene3D" id="2.60.120.560">
    <property type="entry name" value="Exo-inulinase, domain 1"/>
    <property type="match status" value="1"/>
</dbReference>
<evidence type="ECO:0000313" key="2">
    <source>
        <dbReference type="EMBL" id="QRO80720.1"/>
    </source>
</evidence>
<gene>
    <name evidence="2" type="ORF">I6K02_17490</name>
</gene>
<evidence type="ECO:0000259" key="1">
    <source>
        <dbReference type="Pfam" id="PF08244"/>
    </source>
</evidence>
<accession>A0A892IIS2</accession>
<dbReference type="Proteomes" id="UP000625568">
    <property type="component" value="Chromosome 2"/>
</dbReference>
<dbReference type="AlphaFoldDB" id="A0A892IIS2"/>